<sequence length="50" mass="5858">MSRFKPRNNYDVTPGAELNVFCTVSFWTKLVSIRCYKRVELPFEENRAGS</sequence>
<gene>
    <name evidence="1" type="ORF">BIW11_08791</name>
</gene>
<reference evidence="1 2" key="1">
    <citation type="journal article" date="2017" name="Gigascience">
        <title>Draft genome of the honey bee ectoparasitic mite, Tropilaelaps mercedesae, is shaped by the parasitic life history.</title>
        <authorList>
            <person name="Dong X."/>
            <person name="Armstrong S.D."/>
            <person name="Xia D."/>
            <person name="Makepeace B.L."/>
            <person name="Darby A.C."/>
            <person name="Kadowaki T."/>
        </authorList>
    </citation>
    <scope>NUCLEOTIDE SEQUENCE [LARGE SCALE GENOMIC DNA]</scope>
    <source>
        <strain evidence="1">Wuxi-XJTLU</strain>
    </source>
</reference>
<evidence type="ECO:0000313" key="1">
    <source>
        <dbReference type="EMBL" id="OQR74877.1"/>
    </source>
</evidence>
<dbReference type="AlphaFoldDB" id="A0A1V9XN14"/>
<dbReference type="EMBL" id="MNPL01007221">
    <property type="protein sequence ID" value="OQR74877.1"/>
    <property type="molecule type" value="Genomic_DNA"/>
</dbReference>
<protein>
    <submittedName>
        <fullName evidence="1">Uncharacterized protein</fullName>
    </submittedName>
</protein>
<accession>A0A1V9XN14</accession>
<proteinExistence type="predicted"/>
<dbReference type="Proteomes" id="UP000192247">
    <property type="component" value="Unassembled WGS sequence"/>
</dbReference>
<dbReference type="InParanoid" id="A0A1V9XN14"/>
<organism evidence="1 2">
    <name type="scientific">Tropilaelaps mercedesae</name>
    <dbReference type="NCBI Taxonomy" id="418985"/>
    <lineage>
        <taxon>Eukaryota</taxon>
        <taxon>Metazoa</taxon>
        <taxon>Ecdysozoa</taxon>
        <taxon>Arthropoda</taxon>
        <taxon>Chelicerata</taxon>
        <taxon>Arachnida</taxon>
        <taxon>Acari</taxon>
        <taxon>Parasitiformes</taxon>
        <taxon>Mesostigmata</taxon>
        <taxon>Gamasina</taxon>
        <taxon>Dermanyssoidea</taxon>
        <taxon>Laelapidae</taxon>
        <taxon>Tropilaelaps</taxon>
    </lineage>
</organism>
<comment type="caution">
    <text evidence="1">The sequence shown here is derived from an EMBL/GenBank/DDBJ whole genome shotgun (WGS) entry which is preliminary data.</text>
</comment>
<evidence type="ECO:0000313" key="2">
    <source>
        <dbReference type="Proteomes" id="UP000192247"/>
    </source>
</evidence>
<name>A0A1V9XN14_9ACAR</name>
<keyword evidence="2" id="KW-1185">Reference proteome</keyword>